<dbReference type="InterPro" id="IPR051745">
    <property type="entry name" value="Intracell_Transport_Effector"/>
</dbReference>
<dbReference type="PROSITE" id="PS50916">
    <property type="entry name" value="RABBD"/>
    <property type="match status" value="1"/>
</dbReference>
<name>A0A3P8RXR6_AMPPE</name>
<evidence type="ECO:0000313" key="8">
    <source>
        <dbReference type="Proteomes" id="UP000265080"/>
    </source>
</evidence>
<evidence type="ECO:0000256" key="4">
    <source>
        <dbReference type="SAM" id="Coils"/>
    </source>
</evidence>
<dbReference type="InterPro" id="IPR006788">
    <property type="entry name" value="Myrip/Melanophilin"/>
</dbReference>
<feature type="compositionally biased region" description="Pro residues" evidence="5">
    <location>
        <begin position="384"/>
        <end position="395"/>
    </location>
</feature>
<evidence type="ECO:0000313" key="7">
    <source>
        <dbReference type="Ensembl" id="ENSAPEP00000003994.1"/>
    </source>
</evidence>
<dbReference type="PANTHER" id="PTHR14555">
    <property type="entry name" value="MYELIN-ASSOCIATED OLIGODENDROCYTIC BASIC PROTEIN MOBP -RELATED"/>
    <property type="match status" value="1"/>
</dbReference>
<feature type="region of interest" description="Disordered" evidence="5">
    <location>
        <begin position="418"/>
        <end position="458"/>
    </location>
</feature>
<dbReference type="InterPro" id="IPR010911">
    <property type="entry name" value="Rab_BD"/>
</dbReference>
<accession>A0A3P8RXR6</accession>
<dbReference type="PANTHER" id="PTHR14555:SF1">
    <property type="entry name" value="MELANOPHILIN"/>
    <property type="match status" value="1"/>
</dbReference>
<dbReference type="Pfam" id="PF02318">
    <property type="entry name" value="FYVE_2"/>
    <property type="match status" value="1"/>
</dbReference>
<dbReference type="GO" id="GO:0008270">
    <property type="term" value="F:zinc ion binding"/>
    <property type="evidence" value="ECO:0007669"/>
    <property type="project" value="UniProtKB-KW"/>
</dbReference>
<dbReference type="Ensembl" id="ENSAPET00000004103.1">
    <property type="protein sequence ID" value="ENSAPEP00000003994.1"/>
    <property type="gene ID" value="ENSAPEG00000002873.1"/>
</dbReference>
<reference evidence="7" key="2">
    <citation type="submission" date="2025-08" db="UniProtKB">
        <authorList>
            <consortium name="Ensembl"/>
        </authorList>
    </citation>
    <scope>IDENTIFICATION</scope>
</reference>
<feature type="domain" description="RabBD" evidence="6">
    <location>
        <begin position="9"/>
        <end position="129"/>
    </location>
</feature>
<dbReference type="OMA" id="TCAKPVM"/>
<dbReference type="InterPro" id="IPR011011">
    <property type="entry name" value="Znf_FYVE_PHD"/>
</dbReference>
<dbReference type="GO" id="GO:0031267">
    <property type="term" value="F:small GTPase binding"/>
    <property type="evidence" value="ECO:0007669"/>
    <property type="project" value="InterPro"/>
</dbReference>
<dbReference type="SUPFAM" id="SSF57903">
    <property type="entry name" value="FYVE/PHD zinc finger"/>
    <property type="match status" value="1"/>
</dbReference>
<protein>
    <submittedName>
        <fullName evidence="7">Melanophilin</fullName>
    </submittedName>
</protein>
<evidence type="ECO:0000256" key="2">
    <source>
        <dbReference type="ARBA" id="ARBA00022771"/>
    </source>
</evidence>
<keyword evidence="1" id="KW-0479">Metal-binding</keyword>
<dbReference type="GO" id="GO:0017022">
    <property type="term" value="F:myosin binding"/>
    <property type="evidence" value="ECO:0007669"/>
    <property type="project" value="TreeGrafter"/>
</dbReference>
<keyword evidence="3" id="KW-0862">Zinc</keyword>
<evidence type="ECO:0000256" key="1">
    <source>
        <dbReference type="ARBA" id="ARBA00022723"/>
    </source>
</evidence>
<feature type="region of interest" description="Disordered" evidence="5">
    <location>
        <begin position="209"/>
        <end position="230"/>
    </location>
</feature>
<evidence type="ECO:0000259" key="6">
    <source>
        <dbReference type="PROSITE" id="PS50916"/>
    </source>
</evidence>
<dbReference type="Gene3D" id="3.30.40.10">
    <property type="entry name" value="Zinc/RING finger domain, C3HC4 (zinc finger)"/>
    <property type="match status" value="1"/>
</dbReference>
<reference evidence="7" key="3">
    <citation type="submission" date="2025-09" db="UniProtKB">
        <authorList>
            <consortium name="Ensembl"/>
        </authorList>
    </citation>
    <scope>IDENTIFICATION</scope>
</reference>
<keyword evidence="2" id="KW-0863">Zinc-finger</keyword>
<feature type="coiled-coil region" evidence="4">
    <location>
        <begin position="511"/>
        <end position="545"/>
    </location>
</feature>
<keyword evidence="8" id="KW-1185">Reference proteome</keyword>
<feature type="region of interest" description="Disordered" evidence="5">
    <location>
        <begin position="588"/>
        <end position="610"/>
    </location>
</feature>
<dbReference type="InterPro" id="IPR037442">
    <property type="entry name" value="Melanophilin_FYVE-rel_dom"/>
</dbReference>
<evidence type="ECO:0000256" key="5">
    <source>
        <dbReference type="SAM" id="MobiDB-lite"/>
    </source>
</evidence>
<dbReference type="GO" id="GO:0030864">
    <property type="term" value="C:cortical actin cytoskeleton"/>
    <property type="evidence" value="ECO:0007669"/>
    <property type="project" value="TreeGrafter"/>
</dbReference>
<dbReference type="GO" id="GO:0003779">
    <property type="term" value="F:actin binding"/>
    <property type="evidence" value="ECO:0007669"/>
    <property type="project" value="TreeGrafter"/>
</dbReference>
<dbReference type="Pfam" id="PF04698">
    <property type="entry name" value="Rab_eff_C"/>
    <property type="match status" value="1"/>
</dbReference>
<dbReference type="CDD" id="cd15752">
    <property type="entry name" value="FYVE_SlaC2-a"/>
    <property type="match status" value="1"/>
</dbReference>
<dbReference type="STRING" id="161767.ENSAPEP00000003994"/>
<dbReference type="InterPro" id="IPR041282">
    <property type="entry name" value="FYVE_2"/>
</dbReference>
<dbReference type="InterPro" id="IPR013083">
    <property type="entry name" value="Znf_RING/FYVE/PHD"/>
</dbReference>
<dbReference type="GeneTree" id="ENSGT00950000183138"/>
<dbReference type="Proteomes" id="UP000265080">
    <property type="component" value="Chromosome 12"/>
</dbReference>
<sequence length="610" mass="68789">MPGTTAAKKLDLSKLTDEEAKHVWEVVLRDFNLRKKEEDRLGELKTKIAREDSKRELLGNETSLTESHCIRCLQPFKFLVNSKHQCLDCQLYICKSCSRYNKKEDGWVCDPCRMARVFKIGTLEWYHENVRARFKRFGSAKVMQSLFKRLNGEHRCSQSDLGEPQEYDTQSMPEVHTDGYEEHSMDATDSHQYKGMKKTKRRLTVDPIDFELGGDESNKSRGQSNQAPGAHNIVVMDVAVRESIHAEADVSSVLHQILKEQQKGPDLEMAAQQDDLVYLENWTDPSRSVSQLSYSSCGSGSAGGLRCSSFLPGPDDPEEEDNQLYQQYPIYHSHPGTYSHTSQESLNSAIPPAQITDINRRMSAIETFLDQLEERVSTTYDQAPPTPHSSSPPPQWEEVDLEEQQLRQKLHAMTDNISDHSLSSDEDETNRPEFPQEIPAWKSPQGEPKPSRLPTRPTSIVNNVASTLGEELPQQTDSQKTNQFSNDFPERQELPLEDGSKASFKGSTALLNELEDMVAQAAANVQNAQSEVSYIENRIAALNAAGMPVDKRRKSAIPIQARRLSHNFPTNQADRFVRNSLYRGSLTQRNPVAKPKTRATSAKPVMTQGL</sequence>
<evidence type="ECO:0000256" key="3">
    <source>
        <dbReference type="ARBA" id="ARBA00022833"/>
    </source>
</evidence>
<dbReference type="AlphaFoldDB" id="A0A3P8RXR6"/>
<proteinExistence type="predicted"/>
<reference evidence="7 8" key="1">
    <citation type="submission" date="2018-03" db="EMBL/GenBank/DDBJ databases">
        <title>Finding Nemo's genes: A chromosome-scale reference assembly of the genome of the orange clownfish Amphiprion percula.</title>
        <authorList>
            <person name="Lehmann R."/>
        </authorList>
    </citation>
    <scope>NUCLEOTIDE SEQUENCE</scope>
</reference>
<keyword evidence="4" id="KW-0175">Coiled coil</keyword>
<organism evidence="7 8">
    <name type="scientific">Amphiprion percula</name>
    <name type="common">Orange clownfish</name>
    <name type="synonym">Lutjanus percula</name>
    <dbReference type="NCBI Taxonomy" id="161767"/>
    <lineage>
        <taxon>Eukaryota</taxon>
        <taxon>Metazoa</taxon>
        <taxon>Chordata</taxon>
        <taxon>Craniata</taxon>
        <taxon>Vertebrata</taxon>
        <taxon>Euteleostomi</taxon>
        <taxon>Actinopterygii</taxon>
        <taxon>Neopterygii</taxon>
        <taxon>Teleostei</taxon>
        <taxon>Neoteleostei</taxon>
        <taxon>Acanthomorphata</taxon>
        <taxon>Ovalentaria</taxon>
        <taxon>Pomacentridae</taxon>
        <taxon>Amphiprion</taxon>
    </lineage>
</organism>
<feature type="region of interest" description="Disordered" evidence="5">
    <location>
        <begin position="379"/>
        <end position="405"/>
    </location>
</feature>
<dbReference type="FunFam" id="3.30.40.10:FF:000018">
    <property type="entry name" value="Synaptotagmin-like 5, isoform CRA_a"/>
    <property type="match status" value="1"/>
</dbReference>
<dbReference type="GO" id="GO:0006886">
    <property type="term" value="P:intracellular protein transport"/>
    <property type="evidence" value="ECO:0007669"/>
    <property type="project" value="InterPro"/>
</dbReference>